<comment type="pathway">
    <text evidence="1">Cofactor biosynthesis; tetrahydrofolate biosynthesis; 2-amino-4-hydroxy-6-hydroxymethyl-7,8-dihydropteridine diphosphate from 7,8-dihydroneopterin triphosphate: step 4/4.</text>
</comment>
<proteinExistence type="predicted"/>
<reference evidence="9" key="1">
    <citation type="journal article" date="2014" name="Front. Microbiol.">
        <title>High frequency of phylogenetically diverse reductive dehalogenase-homologous genes in deep subseafloor sedimentary metagenomes.</title>
        <authorList>
            <person name="Kawai M."/>
            <person name="Futagami T."/>
            <person name="Toyoda A."/>
            <person name="Takaki Y."/>
            <person name="Nishi S."/>
            <person name="Hori S."/>
            <person name="Arai W."/>
            <person name="Tsubouchi T."/>
            <person name="Morono Y."/>
            <person name="Uchiyama I."/>
            <person name="Ito T."/>
            <person name="Fujiyama A."/>
            <person name="Inagaki F."/>
            <person name="Takami H."/>
        </authorList>
    </citation>
    <scope>NUCLEOTIDE SEQUENCE</scope>
    <source>
        <strain evidence="9">Expedition CK06-06</strain>
    </source>
</reference>
<evidence type="ECO:0000256" key="7">
    <source>
        <dbReference type="ARBA" id="ARBA00022909"/>
    </source>
</evidence>
<comment type="caution">
    <text evidence="9">The sequence shown here is derived from an EMBL/GenBank/DDBJ whole genome shotgun (WGS) entry which is preliminary data.</text>
</comment>
<evidence type="ECO:0000256" key="1">
    <source>
        <dbReference type="ARBA" id="ARBA00005051"/>
    </source>
</evidence>
<accession>X0S2I7</accession>
<dbReference type="InterPro" id="IPR035907">
    <property type="entry name" value="Hppk_sf"/>
</dbReference>
<dbReference type="AlphaFoldDB" id="X0S2I7"/>
<gene>
    <name evidence="9" type="ORF">S01H1_17826</name>
</gene>
<dbReference type="PANTHER" id="PTHR43071:SF1">
    <property type="entry name" value="2-AMINO-4-HYDROXY-6-HYDROXYMETHYLDIHYDROPTERIDINE PYROPHOSPHOKINASE"/>
    <property type="match status" value="1"/>
</dbReference>
<sequence>PRSIDIDILFYNDLCMETADLTIPHPKIKERAFVLIPLLEIAPQLIHPVSGESIKDLVTAVQGQGGVEKIGELGGF</sequence>
<dbReference type="GO" id="GO:0046656">
    <property type="term" value="P:folic acid biosynthetic process"/>
    <property type="evidence" value="ECO:0007669"/>
    <property type="project" value="UniProtKB-KW"/>
</dbReference>
<dbReference type="EC" id="2.7.6.3" evidence="2"/>
<evidence type="ECO:0000259" key="8">
    <source>
        <dbReference type="Pfam" id="PF01288"/>
    </source>
</evidence>
<keyword evidence="5" id="KW-0418">Kinase</keyword>
<name>X0S2I7_9ZZZZ</name>
<evidence type="ECO:0000313" key="9">
    <source>
        <dbReference type="EMBL" id="GAF75298.1"/>
    </source>
</evidence>
<organism evidence="9">
    <name type="scientific">marine sediment metagenome</name>
    <dbReference type="NCBI Taxonomy" id="412755"/>
    <lineage>
        <taxon>unclassified sequences</taxon>
        <taxon>metagenomes</taxon>
        <taxon>ecological metagenomes</taxon>
    </lineage>
</organism>
<dbReference type="SUPFAM" id="SSF55083">
    <property type="entry name" value="6-hydroxymethyl-7,8-dihydropterin pyrophosphokinase, HPPK"/>
    <property type="match status" value="1"/>
</dbReference>
<dbReference type="GO" id="GO:0046654">
    <property type="term" value="P:tetrahydrofolate biosynthetic process"/>
    <property type="evidence" value="ECO:0007669"/>
    <property type="project" value="UniProtKB-UniPathway"/>
</dbReference>
<dbReference type="PANTHER" id="PTHR43071">
    <property type="entry name" value="2-AMINO-4-HYDROXY-6-HYDROXYMETHYLDIHYDROPTERIDINE PYROPHOSPHOKINASE"/>
    <property type="match status" value="1"/>
</dbReference>
<dbReference type="GO" id="GO:0005524">
    <property type="term" value="F:ATP binding"/>
    <property type="evidence" value="ECO:0007669"/>
    <property type="project" value="UniProtKB-KW"/>
</dbReference>
<dbReference type="InterPro" id="IPR000550">
    <property type="entry name" value="Hppk"/>
</dbReference>
<dbReference type="GO" id="GO:0003848">
    <property type="term" value="F:2-amino-4-hydroxy-6-hydroxymethyldihydropteridine diphosphokinase activity"/>
    <property type="evidence" value="ECO:0007669"/>
    <property type="project" value="UniProtKB-EC"/>
</dbReference>
<dbReference type="NCBIfam" id="TIGR01498">
    <property type="entry name" value="folK"/>
    <property type="match status" value="1"/>
</dbReference>
<protein>
    <recommendedName>
        <fullName evidence="2">2-amino-4-hydroxy-6-hydroxymethyldihydropteridine diphosphokinase</fullName>
        <ecNumber evidence="2">2.7.6.3</ecNumber>
    </recommendedName>
</protein>
<dbReference type="Pfam" id="PF01288">
    <property type="entry name" value="HPPK"/>
    <property type="match status" value="1"/>
</dbReference>
<evidence type="ECO:0000256" key="5">
    <source>
        <dbReference type="ARBA" id="ARBA00022777"/>
    </source>
</evidence>
<feature type="non-terminal residue" evidence="9">
    <location>
        <position position="1"/>
    </location>
</feature>
<keyword evidence="7" id="KW-0289">Folate biosynthesis</keyword>
<dbReference type="UniPathway" id="UPA00077">
    <property type="reaction ID" value="UER00155"/>
</dbReference>
<keyword evidence="4" id="KW-0547">Nucleotide-binding</keyword>
<evidence type="ECO:0000256" key="6">
    <source>
        <dbReference type="ARBA" id="ARBA00022840"/>
    </source>
</evidence>
<evidence type="ECO:0000256" key="2">
    <source>
        <dbReference type="ARBA" id="ARBA00013253"/>
    </source>
</evidence>
<evidence type="ECO:0000256" key="3">
    <source>
        <dbReference type="ARBA" id="ARBA00022679"/>
    </source>
</evidence>
<dbReference type="GO" id="GO:0016301">
    <property type="term" value="F:kinase activity"/>
    <property type="evidence" value="ECO:0007669"/>
    <property type="project" value="UniProtKB-KW"/>
</dbReference>
<keyword evidence="3" id="KW-0808">Transferase</keyword>
<feature type="domain" description="7,8-dihydro-6-hydroxymethylpterin-pyrophosphokinase" evidence="8">
    <location>
        <begin position="1"/>
        <end position="43"/>
    </location>
</feature>
<keyword evidence="6" id="KW-0067">ATP-binding</keyword>
<evidence type="ECO:0000256" key="4">
    <source>
        <dbReference type="ARBA" id="ARBA00022741"/>
    </source>
</evidence>
<dbReference type="EMBL" id="BARS01009483">
    <property type="protein sequence ID" value="GAF75298.1"/>
    <property type="molecule type" value="Genomic_DNA"/>
</dbReference>
<dbReference type="Gene3D" id="3.30.70.560">
    <property type="entry name" value="7,8-Dihydro-6-hydroxymethylpterin-pyrophosphokinase HPPK"/>
    <property type="match status" value="1"/>
</dbReference>